<organism evidence="1 2">
    <name type="scientific">Entomophthora muscae</name>
    <dbReference type="NCBI Taxonomy" id="34485"/>
    <lineage>
        <taxon>Eukaryota</taxon>
        <taxon>Fungi</taxon>
        <taxon>Fungi incertae sedis</taxon>
        <taxon>Zoopagomycota</taxon>
        <taxon>Entomophthoromycotina</taxon>
        <taxon>Entomophthoromycetes</taxon>
        <taxon>Entomophthorales</taxon>
        <taxon>Entomophthoraceae</taxon>
        <taxon>Entomophthora</taxon>
    </lineage>
</organism>
<accession>A0ACC2S064</accession>
<comment type="caution">
    <text evidence="1">The sequence shown here is derived from an EMBL/GenBank/DDBJ whole genome shotgun (WGS) entry which is preliminary data.</text>
</comment>
<evidence type="ECO:0000313" key="2">
    <source>
        <dbReference type="Proteomes" id="UP001165960"/>
    </source>
</evidence>
<evidence type="ECO:0000313" key="1">
    <source>
        <dbReference type="EMBL" id="KAJ9055771.1"/>
    </source>
</evidence>
<dbReference type="Proteomes" id="UP001165960">
    <property type="component" value="Unassembled WGS sequence"/>
</dbReference>
<reference evidence="1" key="1">
    <citation type="submission" date="2022-04" db="EMBL/GenBank/DDBJ databases">
        <title>Genome of the entomopathogenic fungus Entomophthora muscae.</title>
        <authorList>
            <person name="Elya C."/>
            <person name="Lovett B.R."/>
            <person name="Lee E."/>
            <person name="Macias A.M."/>
            <person name="Hajek A.E."/>
            <person name="De Bivort B.L."/>
            <person name="Kasson M.T."/>
            <person name="De Fine Licht H.H."/>
            <person name="Stajich J.E."/>
        </authorList>
    </citation>
    <scope>NUCLEOTIDE SEQUENCE</scope>
    <source>
        <strain evidence="1">Berkeley</strain>
    </source>
</reference>
<proteinExistence type="predicted"/>
<name>A0ACC2S064_9FUNG</name>
<protein>
    <submittedName>
        <fullName evidence="1">Uncharacterized protein</fullName>
    </submittedName>
</protein>
<keyword evidence="2" id="KW-1185">Reference proteome</keyword>
<gene>
    <name evidence="1" type="ORF">DSO57_1000629</name>
</gene>
<sequence length="133" mass="14771">MALDAYLPPLSHLVSFGRPLQAAIPVLHRMAFWWLVPPGWEPDFVSLAPLSYNLSCLAAEVRLDLQSASLAPGQISAQHVHTIAICNEFIDEVAWIWALDLAADPAFHQTWTSLSRPTPVGTSWLPLRCSSWQ</sequence>
<dbReference type="EMBL" id="QTSX02006391">
    <property type="protein sequence ID" value="KAJ9055771.1"/>
    <property type="molecule type" value="Genomic_DNA"/>
</dbReference>